<reference evidence="1" key="1">
    <citation type="submission" date="2015-04" db="UniProtKB">
        <authorList>
            <consortium name="EnsemblPlants"/>
        </authorList>
    </citation>
    <scope>IDENTIFICATION</scope>
    <source>
        <strain evidence="1">SL10</strain>
    </source>
</reference>
<sequence length="124" mass="13054">MAPPSLAAMAIEDRGGDCESRSVALAATAKMPVAVGHGGWRLQTSMALEAQVLRHSPQRFLVGEDTAIDGAGTSCHSNNVHNTCSGLDDVGGMGFRSLTSRHLRLWAEGEGRRGRGARWRLGGG</sequence>
<accession>A0A0E0G2S7</accession>
<dbReference type="OMA" id="NNVHNTC"/>
<name>A0A0E0G2S7_ORYNI</name>
<dbReference type="EnsemblPlants" id="ONIVA02G07710.1">
    <property type="protein sequence ID" value="ONIVA02G07710.1"/>
    <property type="gene ID" value="ONIVA02G07710"/>
</dbReference>
<organism evidence="1">
    <name type="scientific">Oryza nivara</name>
    <name type="common">Indian wild rice</name>
    <name type="synonym">Oryza sativa f. spontanea</name>
    <dbReference type="NCBI Taxonomy" id="4536"/>
    <lineage>
        <taxon>Eukaryota</taxon>
        <taxon>Viridiplantae</taxon>
        <taxon>Streptophyta</taxon>
        <taxon>Embryophyta</taxon>
        <taxon>Tracheophyta</taxon>
        <taxon>Spermatophyta</taxon>
        <taxon>Magnoliopsida</taxon>
        <taxon>Liliopsida</taxon>
        <taxon>Poales</taxon>
        <taxon>Poaceae</taxon>
        <taxon>BOP clade</taxon>
        <taxon>Oryzoideae</taxon>
        <taxon>Oryzeae</taxon>
        <taxon>Oryzinae</taxon>
        <taxon>Oryza</taxon>
    </lineage>
</organism>
<evidence type="ECO:0000313" key="2">
    <source>
        <dbReference type="Proteomes" id="UP000006591"/>
    </source>
</evidence>
<dbReference type="Proteomes" id="UP000006591">
    <property type="component" value="Chromosome 2"/>
</dbReference>
<evidence type="ECO:0000313" key="1">
    <source>
        <dbReference type="EnsemblPlants" id="ONIVA02G07710.1"/>
    </source>
</evidence>
<reference evidence="1" key="2">
    <citation type="submission" date="2018-04" db="EMBL/GenBank/DDBJ databases">
        <title>OnivRS2 (Oryza nivara Reference Sequence Version 2).</title>
        <authorList>
            <person name="Zhang J."/>
            <person name="Kudrna D."/>
            <person name="Lee S."/>
            <person name="Talag J."/>
            <person name="Rajasekar S."/>
            <person name="Welchert J."/>
            <person name="Hsing Y.-I."/>
            <person name="Wing R.A."/>
        </authorList>
    </citation>
    <scope>NUCLEOTIDE SEQUENCE [LARGE SCALE GENOMIC DNA]</scope>
    <source>
        <strain evidence="1">SL10</strain>
    </source>
</reference>
<protein>
    <submittedName>
        <fullName evidence="1">Uncharacterized protein</fullName>
    </submittedName>
</protein>
<dbReference type="Gramene" id="ONIVA02G07710.1">
    <property type="protein sequence ID" value="ONIVA02G07710.1"/>
    <property type="gene ID" value="ONIVA02G07710"/>
</dbReference>
<keyword evidence="2" id="KW-1185">Reference proteome</keyword>
<dbReference type="AlphaFoldDB" id="A0A0E0G2S7"/>
<proteinExistence type="predicted"/>
<dbReference type="HOGENOM" id="CLU_2100961_0_0_1"/>